<dbReference type="AlphaFoldDB" id="A0A811TBW4"/>
<name>A0A811TBW4_9EURY</name>
<sequence>MVYILEVTPADVNRLSDIQLTDLLSRLLRMEAQKCGIPKSCISGSRNIKAADGGEDAHIKWSGGPEKTEWIPNRYTLFQCKATEMSSSKCKNEIVSDGELKPRVKNVFDNGGSYVLFFTQECNTKMKNEREKGFREGIQSTGALYWDTVDIQIYDANKISMWVNEYVSTIVQVRSWLGRPLPKSMCTWKVGKNTLKMMLSMFRMKY</sequence>
<reference evidence="1" key="1">
    <citation type="submission" date="2020-10" db="EMBL/GenBank/DDBJ databases">
        <authorList>
            <person name="Hahn C.J."/>
            <person name="Laso-Perez R."/>
            <person name="Vulcano F."/>
            <person name="Vaziourakis K.-M."/>
            <person name="Stokke R."/>
            <person name="Steen I.H."/>
            <person name="Teske A."/>
            <person name="Boetius A."/>
            <person name="Liebeke M."/>
            <person name="Amann R."/>
            <person name="Knittel K."/>
        </authorList>
    </citation>
    <scope>NUCLEOTIDE SEQUENCE</scope>
    <source>
        <strain evidence="1">Gfbio:e3339647-f889-4370-9287-4fb5cb688e4c:AG392D22_GoMArc1</strain>
    </source>
</reference>
<evidence type="ECO:0000313" key="1">
    <source>
        <dbReference type="EMBL" id="CAD6493123.1"/>
    </source>
</evidence>
<organism evidence="1 2">
    <name type="scientific">Candidatus Argoarchaeum ethanivorans</name>
    <dbReference type="NCBI Taxonomy" id="2608793"/>
    <lineage>
        <taxon>Archaea</taxon>
        <taxon>Methanobacteriati</taxon>
        <taxon>Methanobacteriota</taxon>
        <taxon>Stenosarchaea group</taxon>
        <taxon>Methanomicrobia</taxon>
        <taxon>Methanosarcinales</taxon>
        <taxon>Methanosarcinales incertae sedis</taxon>
        <taxon>GOM Arc I cluster</taxon>
        <taxon>Candidatus Argoarchaeum</taxon>
    </lineage>
</organism>
<comment type="caution">
    <text evidence="1">The sequence shown here is derived from an EMBL/GenBank/DDBJ whole genome shotgun (WGS) entry which is preliminary data.</text>
</comment>
<proteinExistence type="predicted"/>
<gene>
    <name evidence="1" type="ORF">EMLJLAPB_00451</name>
</gene>
<evidence type="ECO:0008006" key="3">
    <source>
        <dbReference type="Google" id="ProtNLM"/>
    </source>
</evidence>
<protein>
    <recommendedName>
        <fullName evidence="3">Restriction endonuclease type IV Mrr domain-containing protein</fullName>
    </recommendedName>
</protein>
<accession>A0A811TBW4</accession>
<dbReference type="Proteomes" id="UP000634805">
    <property type="component" value="Unassembled WGS sequence"/>
</dbReference>
<dbReference type="EMBL" id="CAJHIS010000009">
    <property type="protein sequence ID" value="CAD6493123.1"/>
    <property type="molecule type" value="Genomic_DNA"/>
</dbReference>
<evidence type="ECO:0000313" key="2">
    <source>
        <dbReference type="Proteomes" id="UP000634805"/>
    </source>
</evidence>